<dbReference type="PANTHER" id="PTHR47843:SF5">
    <property type="entry name" value="BTB_POZ DOMAIN PROTEIN"/>
    <property type="match status" value="1"/>
</dbReference>
<feature type="coiled-coil region" evidence="1">
    <location>
        <begin position="294"/>
        <end position="357"/>
    </location>
</feature>
<dbReference type="SMART" id="SM00225">
    <property type="entry name" value="BTB"/>
    <property type="match status" value="1"/>
</dbReference>
<evidence type="ECO:0000259" key="2">
    <source>
        <dbReference type="PROSITE" id="PS50097"/>
    </source>
</evidence>
<proteinExistence type="predicted"/>
<sequence>MASNDSIAGSAASQSVVYLLKKCADRLRRLLASEDNPDLTIICESNQWKVHKSVVCSQSSFFKAACKKEWTASTPEQSSRVSTYPEQSDTSVINIGSSTKIVNVMINFMYHSTYSDEWFTTSQADCGPMAFNLKVFNAADLYDIPGLRKLAQAKLLSRLDEMASFEDFRDTIKVLYGDGETPPSATAIRRKVLAIAMEIYAPSANKRRNSVKGNSIDDLVEDYPVFGKELAVALLNSAQQLRSQVEKGERSLHERQGYFRREQDEHEAMIYQYMAEKADLAQQAGALRLRQSELDKKEEYLKEKETNMQSELDKKEGWLKDKETNMQLEFGKKEGLLKKKEANMQSELDKKEAYLKEREANIKKNKESYDGWNGVGELYPRFECGDCSAIFLMITSTKFVDISRCPLCNAKPRGQSRWKKLKALFS</sequence>
<dbReference type="InterPro" id="IPR011333">
    <property type="entry name" value="SKP1/BTB/POZ_sf"/>
</dbReference>
<organism evidence="3 4">
    <name type="scientific">Zasmidium cellare</name>
    <name type="common">Wine cellar mold</name>
    <name type="synonym">Racodium cellare</name>
    <dbReference type="NCBI Taxonomy" id="395010"/>
    <lineage>
        <taxon>Eukaryota</taxon>
        <taxon>Fungi</taxon>
        <taxon>Dikarya</taxon>
        <taxon>Ascomycota</taxon>
        <taxon>Pezizomycotina</taxon>
        <taxon>Dothideomycetes</taxon>
        <taxon>Dothideomycetidae</taxon>
        <taxon>Mycosphaerellales</taxon>
        <taxon>Mycosphaerellaceae</taxon>
        <taxon>Zasmidium</taxon>
    </lineage>
</organism>
<evidence type="ECO:0000256" key="1">
    <source>
        <dbReference type="SAM" id="Coils"/>
    </source>
</evidence>
<feature type="domain" description="BTB" evidence="2">
    <location>
        <begin position="37"/>
        <end position="110"/>
    </location>
</feature>
<dbReference type="PANTHER" id="PTHR47843">
    <property type="entry name" value="BTB DOMAIN-CONTAINING PROTEIN-RELATED"/>
    <property type="match status" value="1"/>
</dbReference>
<gene>
    <name evidence="3" type="ORF">PRZ48_006553</name>
</gene>
<dbReference type="Gene3D" id="3.30.710.10">
    <property type="entry name" value="Potassium Channel Kv1.1, Chain A"/>
    <property type="match status" value="1"/>
</dbReference>
<reference evidence="3 4" key="1">
    <citation type="journal article" date="2023" name="G3 (Bethesda)">
        <title>A chromosome-level genome assembly of Zasmidium syzygii isolated from banana leaves.</title>
        <authorList>
            <person name="van Westerhoven A.C."/>
            <person name="Mehrabi R."/>
            <person name="Talebi R."/>
            <person name="Steentjes M.B.F."/>
            <person name="Corcolon B."/>
            <person name="Chong P.A."/>
            <person name="Kema G.H.J."/>
            <person name="Seidl M.F."/>
        </authorList>
    </citation>
    <scope>NUCLEOTIDE SEQUENCE [LARGE SCALE GENOMIC DNA]</scope>
    <source>
        <strain evidence="3 4">P124</strain>
    </source>
</reference>
<name>A0ABR0EPD9_ZASCE</name>
<dbReference type="EMBL" id="JAXOVC010000004">
    <property type="protein sequence ID" value="KAK4503126.1"/>
    <property type="molecule type" value="Genomic_DNA"/>
</dbReference>
<evidence type="ECO:0000313" key="4">
    <source>
        <dbReference type="Proteomes" id="UP001305779"/>
    </source>
</evidence>
<dbReference type="Proteomes" id="UP001305779">
    <property type="component" value="Unassembled WGS sequence"/>
</dbReference>
<keyword evidence="4" id="KW-1185">Reference proteome</keyword>
<accession>A0ABR0EPD9</accession>
<dbReference type="PROSITE" id="PS50097">
    <property type="entry name" value="BTB"/>
    <property type="match status" value="1"/>
</dbReference>
<evidence type="ECO:0000313" key="3">
    <source>
        <dbReference type="EMBL" id="KAK4503126.1"/>
    </source>
</evidence>
<comment type="caution">
    <text evidence="3">The sequence shown here is derived from an EMBL/GenBank/DDBJ whole genome shotgun (WGS) entry which is preliminary data.</text>
</comment>
<protein>
    <recommendedName>
        <fullName evidence="2">BTB domain-containing protein</fullName>
    </recommendedName>
</protein>
<dbReference type="SUPFAM" id="SSF54695">
    <property type="entry name" value="POZ domain"/>
    <property type="match status" value="1"/>
</dbReference>
<dbReference type="CDD" id="cd18186">
    <property type="entry name" value="BTB_POZ_ZBTB_KLHL-like"/>
    <property type="match status" value="1"/>
</dbReference>
<dbReference type="InterPro" id="IPR000210">
    <property type="entry name" value="BTB/POZ_dom"/>
</dbReference>
<dbReference type="Pfam" id="PF00651">
    <property type="entry name" value="BTB"/>
    <property type="match status" value="1"/>
</dbReference>
<keyword evidence="1" id="KW-0175">Coiled coil</keyword>